<organism evidence="3 4">
    <name type="scientific">Momordica charantia</name>
    <name type="common">Bitter gourd</name>
    <name type="synonym">Balsam pear</name>
    <dbReference type="NCBI Taxonomy" id="3673"/>
    <lineage>
        <taxon>Eukaryota</taxon>
        <taxon>Viridiplantae</taxon>
        <taxon>Streptophyta</taxon>
        <taxon>Embryophyta</taxon>
        <taxon>Tracheophyta</taxon>
        <taxon>Spermatophyta</taxon>
        <taxon>Magnoliopsida</taxon>
        <taxon>eudicotyledons</taxon>
        <taxon>Gunneridae</taxon>
        <taxon>Pentapetalae</taxon>
        <taxon>rosids</taxon>
        <taxon>fabids</taxon>
        <taxon>Cucurbitales</taxon>
        <taxon>Cucurbitaceae</taxon>
        <taxon>Momordiceae</taxon>
        <taxon>Momordica</taxon>
    </lineage>
</organism>
<accession>A0A6J1D2G6</accession>
<evidence type="ECO:0000259" key="2">
    <source>
        <dbReference type="Pfam" id="PF02517"/>
    </source>
</evidence>
<evidence type="ECO:0000256" key="1">
    <source>
        <dbReference type="SAM" id="Phobius"/>
    </source>
</evidence>
<dbReference type="AlphaFoldDB" id="A0A6J1D2G6"/>
<dbReference type="GeneID" id="111016695"/>
<keyword evidence="1" id="KW-0472">Membrane</keyword>
<dbReference type="GO" id="GO:0080120">
    <property type="term" value="P:CAAX-box protein maturation"/>
    <property type="evidence" value="ECO:0007669"/>
    <property type="project" value="UniProtKB-ARBA"/>
</dbReference>
<dbReference type="OrthoDB" id="1742244at2759"/>
<reference evidence="4" key="1">
    <citation type="submission" date="2025-08" db="UniProtKB">
        <authorList>
            <consortium name="RefSeq"/>
        </authorList>
    </citation>
    <scope>IDENTIFICATION</scope>
    <source>
        <strain evidence="4">OHB3-1</strain>
    </source>
</reference>
<feature type="transmembrane region" description="Helical" evidence="1">
    <location>
        <begin position="121"/>
        <end position="139"/>
    </location>
</feature>
<proteinExistence type="predicted"/>
<evidence type="ECO:0000313" key="4">
    <source>
        <dbReference type="RefSeq" id="XP_022147858.1"/>
    </source>
</evidence>
<feature type="transmembrane region" description="Helical" evidence="1">
    <location>
        <begin position="160"/>
        <end position="182"/>
    </location>
</feature>
<feature type="domain" description="CAAX prenyl protease 2/Lysostaphin resistance protein A-like" evidence="2">
    <location>
        <begin position="208"/>
        <end position="294"/>
    </location>
</feature>
<dbReference type="KEGG" id="mcha:111016695"/>
<dbReference type="GO" id="GO:0004175">
    <property type="term" value="F:endopeptidase activity"/>
    <property type="evidence" value="ECO:0007669"/>
    <property type="project" value="UniProtKB-ARBA"/>
</dbReference>
<gene>
    <name evidence="4" type="primary">LOC111016695</name>
</gene>
<keyword evidence="1" id="KW-1133">Transmembrane helix</keyword>
<dbReference type="PANTHER" id="PTHR43592">
    <property type="entry name" value="CAAX AMINO TERMINAL PROTEASE"/>
    <property type="match status" value="1"/>
</dbReference>
<keyword evidence="1" id="KW-0812">Transmembrane</keyword>
<dbReference type="InterPro" id="IPR003675">
    <property type="entry name" value="Rce1/LyrA-like_dom"/>
</dbReference>
<protein>
    <submittedName>
        <fullName evidence="4">Uncharacterized protein LOC111016695</fullName>
    </submittedName>
</protein>
<sequence length="302" mass="33789">MILLIQQRPRLHPPGARPGEFIERLHSKIKLCPVPQLWRFSFDSKASLKCFCNKNETTHEASQGFSALPRYATWDNGTAWSTLALYIFSLHIPLSFGSLSFVSQLMHEPVLDPQTKALSRLAIQTIEFIVTLFILKVTAKPNYRFRNFFGDNKLGSERNWLLASAIGVGFLFTLVFLTSLLVERAIGPKAVNNPVLKEILDSSNISRAACFIAYCVVTPLLEETLYRGFLLASISSEMQWQQAVIVSSAVFSAAHLSVENSLQLFIIGCVLGCSYCWTGNLRSSILIHSLYNAMTLLLTYLS</sequence>
<dbReference type="Pfam" id="PF02517">
    <property type="entry name" value="Rce1-like"/>
    <property type="match status" value="1"/>
</dbReference>
<evidence type="ECO:0000313" key="3">
    <source>
        <dbReference type="Proteomes" id="UP000504603"/>
    </source>
</evidence>
<feature type="transmembrane region" description="Helical" evidence="1">
    <location>
        <begin position="83"/>
        <end position="101"/>
    </location>
</feature>
<dbReference type="Proteomes" id="UP000504603">
    <property type="component" value="Unplaced"/>
</dbReference>
<dbReference type="RefSeq" id="XP_022147858.1">
    <property type="nucleotide sequence ID" value="XM_022292166.1"/>
</dbReference>
<dbReference type="PANTHER" id="PTHR43592:SF4">
    <property type="entry name" value="CAAX AMINO TERMINAL PROTEASE FAMILY PROTEIN"/>
    <property type="match status" value="1"/>
</dbReference>
<name>A0A6J1D2G6_MOMCH</name>
<keyword evidence="3" id="KW-1185">Reference proteome</keyword>